<gene>
    <name evidence="1" type="ORF">CLV33_11336</name>
</gene>
<reference evidence="1 2" key="1">
    <citation type="submission" date="2018-02" db="EMBL/GenBank/DDBJ databases">
        <title>Genomic Encyclopedia of Archaeal and Bacterial Type Strains, Phase II (KMG-II): from individual species to whole genera.</title>
        <authorList>
            <person name="Goeker M."/>
        </authorList>
    </citation>
    <scope>NUCLEOTIDE SEQUENCE [LARGE SCALE GENOMIC DNA]</scope>
    <source>
        <strain evidence="1 2">DSM 21165</strain>
    </source>
</reference>
<dbReference type="AlphaFoldDB" id="A0A362WX96"/>
<accession>A0A362WX96</accession>
<evidence type="ECO:0000313" key="2">
    <source>
        <dbReference type="Proteomes" id="UP000251545"/>
    </source>
</evidence>
<dbReference type="Proteomes" id="UP000251545">
    <property type="component" value="Unassembled WGS sequence"/>
</dbReference>
<name>A0A362WX96_9FLAO</name>
<organism evidence="1 2">
    <name type="scientific">Jejuia pallidilutea</name>
    <dbReference type="NCBI Taxonomy" id="504487"/>
    <lineage>
        <taxon>Bacteria</taxon>
        <taxon>Pseudomonadati</taxon>
        <taxon>Bacteroidota</taxon>
        <taxon>Flavobacteriia</taxon>
        <taxon>Flavobacteriales</taxon>
        <taxon>Flavobacteriaceae</taxon>
        <taxon>Jejuia</taxon>
    </lineage>
</organism>
<protein>
    <submittedName>
        <fullName evidence="1">Uncharacterized protein</fullName>
    </submittedName>
</protein>
<evidence type="ECO:0000313" key="1">
    <source>
        <dbReference type="EMBL" id="PQV45488.1"/>
    </source>
</evidence>
<proteinExistence type="predicted"/>
<comment type="caution">
    <text evidence="1">The sequence shown here is derived from an EMBL/GenBank/DDBJ whole genome shotgun (WGS) entry which is preliminary data.</text>
</comment>
<dbReference type="EMBL" id="PVEO01000013">
    <property type="protein sequence ID" value="PQV45488.1"/>
    <property type="molecule type" value="Genomic_DNA"/>
</dbReference>
<sequence length="29" mass="3540">MIFQTLFIQSLFLEKKQGISEKKYNKTYI</sequence>